<protein>
    <recommendedName>
        <fullName evidence="4">CCHC-type domain-containing protein</fullName>
    </recommendedName>
</protein>
<reference evidence="2 3" key="1">
    <citation type="submission" date="2024-04" db="EMBL/GenBank/DDBJ databases">
        <authorList>
            <person name="Fracassetti M."/>
        </authorList>
    </citation>
    <scope>NUCLEOTIDE SEQUENCE [LARGE SCALE GENOMIC DNA]</scope>
</reference>
<proteinExistence type="predicted"/>
<gene>
    <name evidence="2" type="ORF">LTRI10_LOCUS22723</name>
</gene>
<feature type="compositionally biased region" description="Basic and acidic residues" evidence="1">
    <location>
        <begin position="15"/>
        <end position="34"/>
    </location>
</feature>
<evidence type="ECO:0008006" key="4">
    <source>
        <dbReference type="Google" id="ProtNLM"/>
    </source>
</evidence>
<evidence type="ECO:0000256" key="1">
    <source>
        <dbReference type="SAM" id="MobiDB-lite"/>
    </source>
</evidence>
<evidence type="ECO:0000313" key="2">
    <source>
        <dbReference type="EMBL" id="CAL1381340.1"/>
    </source>
</evidence>
<dbReference type="EMBL" id="OZ034817">
    <property type="protein sequence ID" value="CAL1381340.1"/>
    <property type="molecule type" value="Genomic_DNA"/>
</dbReference>
<accession>A0AAV2E708</accession>
<dbReference type="AlphaFoldDB" id="A0AAV2E708"/>
<sequence>MGEVERASQATAYRDALHIERDEKMAEHERDARLGTKKRKELTNFGVTTYSTQPSKRGSGSSSQHQFWSQGISTRYALAQQLYPLCPKCDKRHLGECMRDMGVSFECGEPGHQKWNCP</sequence>
<organism evidence="2 3">
    <name type="scientific">Linum trigynum</name>
    <dbReference type="NCBI Taxonomy" id="586398"/>
    <lineage>
        <taxon>Eukaryota</taxon>
        <taxon>Viridiplantae</taxon>
        <taxon>Streptophyta</taxon>
        <taxon>Embryophyta</taxon>
        <taxon>Tracheophyta</taxon>
        <taxon>Spermatophyta</taxon>
        <taxon>Magnoliopsida</taxon>
        <taxon>eudicotyledons</taxon>
        <taxon>Gunneridae</taxon>
        <taxon>Pentapetalae</taxon>
        <taxon>rosids</taxon>
        <taxon>fabids</taxon>
        <taxon>Malpighiales</taxon>
        <taxon>Linaceae</taxon>
        <taxon>Linum</taxon>
    </lineage>
</organism>
<dbReference type="Proteomes" id="UP001497516">
    <property type="component" value="Chromosome 4"/>
</dbReference>
<name>A0AAV2E708_9ROSI</name>
<feature type="region of interest" description="Disordered" evidence="1">
    <location>
        <begin position="1"/>
        <end position="66"/>
    </location>
</feature>
<evidence type="ECO:0000313" key="3">
    <source>
        <dbReference type="Proteomes" id="UP001497516"/>
    </source>
</evidence>
<keyword evidence="3" id="KW-1185">Reference proteome</keyword>
<feature type="compositionally biased region" description="Polar residues" evidence="1">
    <location>
        <begin position="45"/>
        <end position="66"/>
    </location>
</feature>